<dbReference type="Proteomes" id="UP000006514">
    <property type="component" value="Unassembled WGS sequence"/>
</dbReference>
<dbReference type="AlphaFoldDB" id="J0WVT9"/>
<dbReference type="KEGG" id="adl:AURDEDRAFT_173634"/>
<keyword evidence="2" id="KW-1185">Reference proteome</keyword>
<name>J0WVT9_AURST</name>
<accession>J0WVT9</accession>
<evidence type="ECO:0000313" key="1">
    <source>
        <dbReference type="EMBL" id="EJD37360.1"/>
    </source>
</evidence>
<dbReference type="EMBL" id="JH687843">
    <property type="protein sequence ID" value="EJD37360.1"/>
    <property type="molecule type" value="Genomic_DNA"/>
</dbReference>
<dbReference type="InterPro" id="IPR032675">
    <property type="entry name" value="LRR_dom_sf"/>
</dbReference>
<organism evidence="1 2">
    <name type="scientific">Auricularia subglabra (strain TFB-10046 / SS5)</name>
    <name type="common">White-rot fungus</name>
    <name type="synonym">Auricularia delicata (strain TFB10046)</name>
    <dbReference type="NCBI Taxonomy" id="717982"/>
    <lineage>
        <taxon>Eukaryota</taxon>
        <taxon>Fungi</taxon>
        <taxon>Dikarya</taxon>
        <taxon>Basidiomycota</taxon>
        <taxon>Agaricomycotina</taxon>
        <taxon>Agaricomycetes</taxon>
        <taxon>Auriculariales</taxon>
        <taxon>Auriculariaceae</taxon>
        <taxon>Auricularia</taxon>
    </lineage>
</organism>
<protein>
    <submittedName>
        <fullName evidence="1">Uncharacterized protein</fullName>
    </submittedName>
</protein>
<reference evidence="2" key="1">
    <citation type="journal article" date="2012" name="Science">
        <title>The Paleozoic origin of enzymatic lignin decomposition reconstructed from 31 fungal genomes.</title>
        <authorList>
            <person name="Floudas D."/>
            <person name="Binder M."/>
            <person name="Riley R."/>
            <person name="Barry K."/>
            <person name="Blanchette R.A."/>
            <person name="Henrissat B."/>
            <person name="Martinez A.T."/>
            <person name="Otillar R."/>
            <person name="Spatafora J.W."/>
            <person name="Yadav J.S."/>
            <person name="Aerts A."/>
            <person name="Benoit I."/>
            <person name="Boyd A."/>
            <person name="Carlson A."/>
            <person name="Copeland A."/>
            <person name="Coutinho P.M."/>
            <person name="de Vries R.P."/>
            <person name="Ferreira P."/>
            <person name="Findley K."/>
            <person name="Foster B."/>
            <person name="Gaskell J."/>
            <person name="Glotzer D."/>
            <person name="Gorecki P."/>
            <person name="Heitman J."/>
            <person name="Hesse C."/>
            <person name="Hori C."/>
            <person name="Igarashi K."/>
            <person name="Jurgens J.A."/>
            <person name="Kallen N."/>
            <person name="Kersten P."/>
            <person name="Kohler A."/>
            <person name="Kuees U."/>
            <person name="Kumar T.K.A."/>
            <person name="Kuo A."/>
            <person name="LaButti K."/>
            <person name="Larrondo L.F."/>
            <person name="Lindquist E."/>
            <person name="Ling A."/>
            <person name="Lombard V."/>
            <person name="Lucas S."/>
            <person name="Lundell T."/>
            <person name="Martin R."/>
            <person name="McLaughlin D.J."/>
            <person name="Morgenstern I."/>
            <person name="Morin E."/>
            <person name="Murat C."/>
            <person name="Nagy L.G."/>
            <person name="Nolan M."/>
            <person name="Ohm R.A."/>
            <person name="Patyshakuliyeva A."/>
            <person name="Rokas A."/>
            <person name="Ruiz-Duenas F.J."/>
            <person name="Sabat G."/>
            <person name="Salamov A."/>
            <person name="Samejima M."/>
            <person name="Schmutz J."/>
            <person name="Slot J.C."/>
            <person name="St John F."/>
            <person name="Stenlid J."/>
            <person name="Sun H."/>
            <person name="Sun S."/>
            <person name="Syed K."/>
            <person name="Tsang A."/>
            <person name="Wiebenga A."/>
            <person name="Young D."/>
            <person name="Pisabarro A."/>
            <person name="Eastwood D.C."/>
            <person name="Martin F."/>
            <person name="Cullen D."/>
            <person name="Grigoriev I.V."/>
            <person name="Hibbett D.S."/>
        </authorList>
    </citation>
    <scope>NUCLEOTIDE SEQUENCE [LARGE SCALE GENOMIC DNA]</scope>
    <source>
        <strain evidence="2">TFB10046</strain>
    </source>
</reference>
<dbReference type="Gene3D" id="3.80.10.10">
    <property type="entry name" value="Ribonuclease Inhibitor"/>
    <property type="match status" value="1"/>
</dbReference>
<gene>
    <name evidence="1" type="ORF">AURDEDRAFT_173634</name>
</gene>
<dbReference type="OrthoDB" id="10670445at2759"/>
<sequence>MLPSRIPRAPSIYSTIARRRHLRNLRLRDITIDALLQLGHMENISQMDVSFHPDVPRVVSLAWLFKIAQHAHVLVVDGVLLAHGLRTADAGSAPLTFAHVYGLSAHSDSALGISPTPRLVEAFPSLRSLSLGHNIARYIQQLLDYLDVLLPFLRHLELQDWDAGLLSPGHAISSLRLHVGQNDLILNPGRYVGLVASANVRALSLEWGSAGSFAIAEAAMETFRGLTSLSVRVRADEITTISTWLRVWVAHNVPPNLAVLTIVWTSPAALVQTVTRGDLVALCLAAPALKVLRLAKHTERGYSVLCAWRLSTTPRELDWDEACDISRECSHAAGVPRSPWDNFATF</sequence>
<evidence type="ECO:0000313" key="2">
    <source>
        <dbReference type="Proteomes" id="UP000006514"/>
    </source>
</evidence>
<proteinExistence type="predicted"/>
<dbReference type="InParanoid" id="J0WVT9"/>